<evidence type="ECO:0000256" key="2">
    <source>
        <dbReference type="ARBA" id="ARBA00009516"/>
    </source>
</evidence>
<comment type="function">
    <text evidence="11">Catalyzes the conversion of uracil and 5-phospho-alpha-D-ribose 1-diphosphate (PRPP) to UMP and diphosphate.</text>
</comment>
<dbReference type="Gene3D" id="3.40.50.2020">
    <property type="match status" value="1"/>
</dbReference>
<evidence type="ECO:0000256" key="11">
    <source>
        <dbReference type="HAMAP-Rule" id="MF_01218"/>
    </source>
</evidence>
<dbReference type="NCBIfam" id="NF001097">
    <property type="entry name" value="PRK00129.1"/>
    <property type="match status" value="1"/>
</dbReference>
<comment type="caution">
    <text evidence="13">The sequence shown here is derived from an EMBL/GenBank/DDBJ whole genome shotgun (WGS) entry which is preliminary data.</text>
</comment>
<dbReference type="InterPro" id="IPR050054">
    <property type="entry name" value="UPRTase/APRTase"/>
</dbReference>
<evidence type="ECO:0000256" key="6">
    <source>
        <dbReference type="ARBA" id="ARBA00022679"/>
    </source>
</evidence>
<dbReference type="RefSeq" id="WP_284101380.1">
    <property type="nucleotide sequence ID" value="NZ_JARRAF010000015.1"/>
</dbReference>
<protein>
    <recommendedName>
        <fullName evidence="3 11">Uracil phosphoribosyltransferase</fullName>
        <ecNumber evidence="3 11">2.4.2.9</ecNumber>
    </recommendedName>
    <alternativeName>
        <fullName evidence="10 11">UMP pyrophosphorylase</fullName>
    </alternativeName>
    <alternativeName>
        <fullName evidence="11">UPRTase</fullName>
    </alternativeName>
</protein>
<feature type="binding site" evidence="11">
    <location>
        <begin position="130"/>
        <end position="138"/>
    </location>
    <ligand>
        <name>5-phospho-alpha-D-ribose 1-diphosphate</name>
        <dbReference type="ChEBI" id="CHEBI:58017"/>
    </ligand>
</feature>
<keyword evidence="4 11" id="KW-0021">Allosteric enzyme</keyword>
<dbReference type="EMBL" id="JARRAF010000015">
    <property type="protein sequence ID" value="MDK2125067.1"/>
    <property type="molecule type" value="Genomic_DNA"/>
</dbReference>
<dbReference type="HAMAP" id="MF_01218_B">
    <property type="entry name" value="Upp_B"/>
    <property type="match status" value="1"/>
</dbReference>
<evidence type="ECO:0000256" key="1">
    <source>
        <dbReference type="ARBA" id="ARBA00005180"/>
    </source>
</evidence>
<dbReference type="Pfam" id="PF14681">
    <property type="entry name" value="UPRTase"/>
    <property type="match status" value="1"/>
</dbReference>
<feature type="binding site" evidence="11">
    <location>
        <position position="103"/>
    </location>
    <ligand>
        <name>5-phospho-alpha-D-ribose 1-diphosphate</name>
        <dbReference type="ChEBI" id="CHEBI:58017"/>
    </ligand>
</feature>
<evidence type="ECO:0000259" key="12">
    <source>
        <dbReference type="Pfam" id="PF14681"/>
    </source>
</evidence>
<feature type="binding site" evidence="11">
    <location>
        <position position="193"/>
    </location>
    <ligand>
        <name>uracil</name>
        <dbReference type="ChEBI" id="CHEBI:17568"/>
    </ligand>
</feature>
<evidence type="ECO:0000256" key="8">
    <source>
        <dbReference type="ARBA" id="ARBA00022842"/>
    </source>
</evidence>
<evidence type="ECO:0000256" key="7">
    <source>
        <dbReference type="ARBA" id="ARBA00022741"/>
    </source>
</evidence>
<dbReference type="PANTHER" id="PTHR32315">
    <property type="entry name" value="ADENINE PHOSPHORIBOSYLTRANSFERASE"/>
    <property type="match status" value="1"/>
</dbReference>
<dbReference type="NCBIfam" id="TIGR01091">
    <property type="entry name" value="upp"/>
    <property type="match status" value="1"/>
</dbReference>
<evidence type="ECO:0000256" key="3">
    <source>
        <dbReference type="ARBA" id="ARBA00011894"/>
    </source>
</evidence>
<dbReference type="InterPro" id="IPR029057">
    <property type="entry name" value="PRTase-like"/>
</dbReference>
<dbReference type="CDD" id="cd06223">
    <property type="entry name" value="PRTases_typeI"/>
    <property type="match status" value="1"/>
</dbReference>
<evidence type="ECO:0000313" key="13">
    <source>
        <dbReference type="EMBL" id="MDK2125067.1"/>
    </source>
</evidence>
<comment type="catalytic activity">
    <reaction evidence="11">
        <text>UMP + diphosphate = 5-phospho-alpha-D-ribose 1-diphosphate + uracil</text>
        <dbReference type="Rhea" id="RHEA:13017"/>
        <dbReference type="ChEBI" id="CHEBI:17568"/>
        <dbReference type="ChEBI" id="CHEBI:33019"/>
        <dbReference type="ChEBI" id="CHEBI:57865"/>
        <dbReference type="ChEBI" id="CHEBI:58017"/>
        <dbReference type="EC" id="2.4.2.9"/>
    </reaction>
</comment>
<keyword evidence="6 11" id="KW-0808">Transferase</keyword>
<name>A0ABT7E2D0_9NEIS</name>
<keyword evidence="9 11" id="KW-0342">GTP-binding</keyword>
<dbReference type="InterPro" id="IPR034332">
    <property type="entry name" value="Upp_B"/>
</dbReference>
<keyword evidence="7 11" id="KW-0547">Nucleotide-binding</keyword>
<sequence length="210" mass="22639">MAVHLVSHPLVQHKVGLLREGDISTKKFRELTSEVGRLLAYEASKDFALETVTIEGWCGPVAIQQIKGKKVTVVPILRAGIGMLDGVLDMIPSAKISVVGLSRNEETLQPEPYFEKFVGDLGERMALIIDPMLATGGSMVATIDMLKRAGCKSIRALVLVAAPEGLRAVETAHPEVDIYTAAIDSHLNEHGYIIPGLGDAGDKIFGTKQR</sequence>
<evidence type="ECO:0000256" key="10">
    <source>
        <dbReference type="ARBA" id="ARBA00031082"/>
    </source>
</evidence>
<feature type="binding site" evidence="11">
    <location>
        <position position="199"/>
    </location>
    <ligand>
        <name>5-phospho-alpha-D-ribose 1-diphosphate</name>
        <dbReference type="ChEBI" id="CHEBI:58017"/>
    </ligand>
</feature>
<comment type="activity regulation">
    <text evidence="11">Allosterically activated by GTP.</text>
</comment>
<dbReference type="Proteomes" id="UP001172778">
    <property type="component" value="Unassembled WGS sequence"/>
</dbReference>
<gene>
    <name evidence="11 13" type="primary">upp</name>
    <name evidence="13" type="ORF">PZA18_13515</name>
</gene>
<evidence type="ECO:0000256" key="4">
    <source>
        <dbReference type="ARBA" id="ARBA00022533"/>
    </source>
</evidence>
<evidence type="ECO:0000256" key="9">
    <source>
        <dbReference type="ARBA" id="ARBA00023134"/>
    </source>
</evidence>
<keyword evidence="5 11" id="KW-0328">Glycosyltransferase</keyword>
<dbReference type="InterPro" id="IPR005765">
    <property type="entry name" value="UPRT"/>
</dbReference>
<comment type="similarity">
    <text evidence="2 11">Belongs to the UPRTase family.</text>
</comment>
<keyword evidence="14" id="KW-1185">Reference proteome</keyword>
<evidence type="ECO:0000256" key="5">
    <source>
        <dbReference type="ARBA" id="ARBA00022676"/>
    </source>
</evidence>
<dbReference type="GO" id="GO:0004845">
    <property type="term" value="F:uracil phosphoribosyltransferase activity"/>
    <property type="evidence" value="ECO:0007669"/>
    <property type="project" value="UniProtKB-EC"/>
</dbReference>
<feature type="domain" description="Phosphoribosyltransferase" evidence="12">
    <location>
        <begin position="6"/>
        <end position="207"/>
    </location>
</feature>
<feature type="binding site" evidence="11">
    <location>
        <position position="78"/>
    </location>
    <ligand>
        <name>5-phospho-alpha-D-ribose 1-diphosphate</name>
        <dbReference type="ChEBI" id="CHEBI:58017"/>
    </ligand>
</feature>
<dbReference type="SUPFAM" id="SSF53271">
    <property type="entry name" value="PRTase-like"/>
    <property type="match status" value="1"/>
</dbReference>
<organism evidence="13 14">
    <name type="scientific">Parachitinimonas caeni</name>
    <dbReference type="NCBI Taxonomy" id="3031301"/>
    <lineage>
        <taxon>Bacteria</taxon>
        <taxon>Pseudomonadati</taxon>
        <taxon>Pseudomonadota</taxon>
        <taxon>Betaproteobacteria</taxon>
        <taxon>Neisseriales</taxon>
        <taxon>Chitinibacteraceae</taxon>
        <taxon>Parachitinimonas</taxon>
    </lineage>
</organism>
<dbReference type="PANTHER" id="PTHR32315:SF4">
    <property type="entry name" value="URACIL PHOSPHORIBOSYLTRANSFERASE, CHLOROPLASTIC"/>
    <property type="match status" value="1"/>
</dbReference>
<evidence type="ECO:0000313" key="14">
    <source>
        <dbReference type="Proteomes" id="UP001172778"/>
    </source>
</evidence>
<dbReference type="InterPro" id="IPR000836">
    <property type="entry name" value="PRTase_dom"/>
</dbReference>
<feature type="binding site" evidence="11">
    <location>
        <begin position="198"/>
        <end position="200"/>
    </location>
    <ligand>
        <name>uracil</name>
        <dbReference type="ChEBI" id="CHEBI:17568"/>
    </ligand>
</feature>
<comment type="pathway">
    <text evidence="1 11">Pyrimidine metabolism; UMP biosynthesis via salvage pathway; UMP from uracil: step 1/1.</text>
</comment>
<reference evidence="13" key="1">
    <citation type="submission" date="2023-03" db="EMBL/GenBank/DDBJ databases">
        <title>Chitinimonas shenzhenensis gen. nov., sp. nov., a novel member of family Burkholderiaceae isolated from activated sludge collected in Shen Zhen, China.</title>
        <authorList>
            <person name="Wang X."/>
        </authorList>
    </citation>
    <scope>NUCLEOTIDE SEQUENCE</scope>
    <source>
        <strain evidence="13">DQS-5</strain>
    </source>
</reference>
<keyword evidence="8 11" id="KW-0460">Magnesium</keyword>
<accession>A0ABT7E2D0</accession>
<dbReference type="EC" id="2.4.2.9" evidence="3 11"/>
<comment type="cofactor">
    <cofactor evidence="11">
        <name>Mg(2+)</name>
        <dbReference type="ChEBI" id="CHEBI:18420"/>
    </cofactor>
    <text evidence="11">Binds 1 Mg(2+) ion per subunit. The magnesium is bound as Mg-PRPP.</text>
</comment>
<proteinExistence type="inferred from homology"/>